<dbReference type="InterPro" id="IPR002182">
    <property type="entry name" value="NB-ARC"/>
</dbReference>
<accession>A0A5J9UIK3</accession>
<evidence type="ECO:0000256" key="5">
    <source>
        <dbReference type="ARBA" id="ARBA00022821"/>
    </source>
</evidence>
<feature type="domain" description="Disease resistance N-terminal" evidence="7">
    <location>
        <begin position="11"/>
        <end position="92"/>
    </location>
</feature>
<evidence type="ECO:0000256" key="4">
    <source>
        <dbReference type="ARBA" id="ARBA00022741"/>
    </source>
</evidence>
<proteinExistence type="inferred from homology"/>
<feature type="domain" description="NB-ARC" evidence="6">
    <location>
        <begin position="182"/>
        <end position="355"/>
    </location>
</feature>
<evidence type="ECO:0000256" key="3">
    <source>
        <dbReference type="ARBA" id="ARBA00022737"/>
    </source>
</evidence>
<dbReference type="InterPro" id="IPR042197">
    <property type="entry name" value="Apaf_helical"/>
</dbReference>
<keyword evidence="3" id="KW-0677">Repeat</keyword>
<keyword evidence="2" id="KW-0433">Leucine-rich repeat</keyword>
<keyword evidence="5" id="KW-0611">Plant defense</keyword>
<dbReference type="Gene3D" id="1.10.10.10">
    <property type="entry name" value="Winged helix-like DNA-binding domain superfamily/Winged helix DNA-binding domain"/>
    <property type="match status" value="1"/>
</dbReference>
<sequence>MAAVLNALAPFVVRMIKDMSNEELTMLLGVSVKIKKLGNKVENLHAYLADAERRRVNEARVQRWVSKLKGALYEATDILELCQLDAEERQNKGHWWASMEDKASDCLRLLLFFLRKPGFAHSTGGRIKELNERLDGIREEMAEFRFEPSSLPVQTRPSDATLRSRTTTSLMDESSIVGEAIERDTESLVQVLLSKEEPALMVASIVGPGGMGKTTLVKKIFNDMDINMAFGSKIWLSVTERYDEVKLLRSAITQATGSDGGITGDKQVQCQALAGALAGSKFLVVLDDVWSDGAWTCVLRDPIVGAARQQPGSRVVVTTRNNELVKNMVGTTANSQHHVQPMDDEDAWSLLKKQLPPQDVHSDNGVRGLDHLKDIRVGIIRNCGSLPLAIKAIGGLLRTKRATAHEWNGVLHDPAWKTDGSHHDLNIALQLSYEDLPPELKQCFIYYSLIPNGLEIPRDVIVYMWMSEGFLL</sequence>
<evidence type="ECO:0000259" key="6">
    <source>
        <dbReference type="Pfam" id="PF00931"/>
    </source>
</evidence>
<dbReference type="OrthoDB" id="5279713at2759"/>
<organism evidence="8 9">
    <name type="scientific">Eragrostis curvula</name>
    <name type="common">weeping love grass</name>
    <dbReference type="NCBI Taxonomy" id="38414"/>
    <lineage>
        <taxon>Eukaryota</taxon>
        <taxon>Viridiplantae</taxon>
        <taxon>Streptophyta</taxon>
        <taxon>Embryophyta</taxon>
        <taxon>Tracheophyta</taxon>
        <taxon>Spermatophyta</taxon>
        <taxon>Magnoliopsida</taxon>
        <taxon>Liliopsida</taxon>
        <taxon>Poales</taxon>
        <taxon>Poaceae</taxon>
        <taxon>PACMAD clade</taxon>
        <taxon>Chloridoideae</taxon>
        <taxon>Eragrostideae</taxon>
        <taxon>Eragrostidinae</taxon>
        <taxon>Eragrostis</taxon>
    </lineage>
</organism>
<dbReference type="GO" id="GO:0098542">
    <property type="term" value="P:defense response to other organism"/>
    <property type="evidence" value="ECO:0007669"/>
    <property type="project" value="TreeGrafter"/>
</dbReference>
<dbReference type="PRINTS" id="PR00364">
    <property type="entry name" value="DISEASERSIST"/>
</dbReference>
<evidence type="ECO:0000256" key="2">
    <source>
        <dbReference type="ARBA" id="ARBA00022614"/>
    </source>
</evidence>
<name>A0A5J9UIK3_9POAL</name>
<dbReference type="Gene3D" id="1.20.5.4130">
    <property type="match status" value="1"/>
</dbReference>
<comment type="similarity">
    <text evidence="1">Belongs to the disease resistance NB-LRR family.</text>
</comment>
<dbReference type="AlphaFoldDB" id="A0A5J9UIK3"/>
<dbReference type="Gene3D" id="1.10.8.430">
    <property type="entry name" value="Helical domain of apoptotic protease-activating factors"/>
    <property type="match status" value="1"/>
</dbReference>
<dbReference type="SUPFAM" id="SSF52540">
    <property type="entry name" value="P-loop containing nucleoside triphosphate hydrolases"/>
    <property type="match status" value="1"/>
</dbReference>
<dbReference type="Pfam" id="PF18052">
    <property type="entry name" value="Rx_N"/>
    <property type="match status" value="1"/>
</dbReference>
<dbReference type="Pfam" id="PF00931">
    <property type="entry name" value="NB-ARC"/>
    <property type="match status" value="1"/>
</dbReference>
<dbReference type="InterPro" id="IPR044974">
    <property type="entry name" value="Disease_R_plants"/>
</dbReference>
<keyword evidence="4" id="KW-0547">Nucleotide-binding</keyword>
<dbReference type="PANTHER" id="PTHR23155:SF1211">
    <property type="entry name" value="OS09G0313500 PROTEIN"/>
    <property type="match status" value="1"/>
</dbReference>
<evidence type="ECO:0000313" key="8">
    <source>
        <dbReference type="EMBL" id="TVU23010.1"/>
    </source>
</evidence>
<evidence type="ECO:0000256" key="1">
    <source>
        <dbReference type="ARBA" id="ARBA00008894"/>
    </source>
</evidence>
<feature type="non-terminal residue" evidence="8">
    <location>
        <position position="472"/>
    </location>
</feature>
<dbReference type="Gramene" id="TVU23010">
    <property type="protein sequence ID" value="TVU23010"/>
    <property type="gene ID" value="EJB05_32736"/>
</dbReference>
<dbReference type="Gene3D" id="3.40.50.300">
    <property type="entry name" value="P-loop containing nucleotide triphosphate hydrolases"/>
    <property type="match status" value="1"/>
</dbReference>
<dbReference type="InterPro" id="IPR041118">
    <property type="entry name" value="Rx_N"/>
</dbReference>
<evidence type="ECO:0008006" key="10">
    <source>
        <dbReference type="Google" id="ProtNLM"/>
    </source>
</evidence>
<gene>
    <name evidence="8" type="ORF">EJB05_32736</name>
</gene>
<dbReference type="InterPro" id="IPR027417">
    <property type="entry name" value="P-loop_NTPase"/>
</dbReference>
<protein>
    <recommendedName>
        <fullName evidence="10">AAA+ ATPase domain-containing protein</fullName>
    </recommendedName>
</protein>
<reference evidence="8 9" key="1">
    <citation type="journal article" date="2019" name="Sci. Rep.">
        <title>A high-quality genome of Eragrostis curvula grass provides insights into Poaceae evolution and supports new strategies to enhance forage quality.</title>
        <authorList>
            <person name="Carballo J."/>
            <person name="Santos B.A.C.M."/>
            <person name="Zappacosta D."/>
            <person name="Garbus I."/>
            <person name="Selva J.P."/>
            <person name="Gallo C.A."/>
            <person name="Diaz A."/>
            <person name="Albertini E."/>
            <person name="Caccamo M."/>
            <person name="Echenique V."/>
        </authorList>
    </citation>
    <scope>NUCLEOTIDE SEQUENCE [LARGE SCALE GENOMIC DNA]</scope>
    <source>
        <strain evidence="9">cv. Victoria</strain>
        <tissue evidence="8">Leaf</tissue>
    </source>
</reference>
<dbReference type="GO" id="GO:0043531">
    <property type="term" value="F:ADP binding"/>
    <property type="evidence" value="ECO:0007669"/>
    <property type="project" value="InterPro"/>
</dbReference>
<comment type="caution">
    <text evidence="8">The sequence shown here is derived from an EMBL/GenBank/DDBJ whole genome shotgun (WGS) entry which is preliminary data.</text>
</comment>
<evidence type="ECO:0000313" key="9">
    <source>
        <dbReference type="Proteomes" id="UP000324897"/>
    </source>
</evidence>
<dbReference type="Proteomes" id="UP000324897">
    <property type="component" value="Unassembled WGS sequence"/>
</dbReference>
<dbReference type="EMBL" id="RWGY01000026">
    <property type="protein sequence ID" value="TVU23010.1"/>
    <property type="molecule type" value="Genomic_DNA"/>
</dbReference>
<evidence type="ECO:0000259" key="7">
    <source>
        <dbReference type="Pfam" id="PF18052"/>
    </source>
</evidence>
<dbReference type="PANTHER" id="PTHR23155">
    <property type="entry name" value="DISEASE RESISTANCE PROTEIN RP"/>
    <property type="match status" value="1"/>
</dbReference>
<keyword evidence="9" id="KW-1185">Reference proteome</keyword>
<dbReference type="InterPro" id="IPR036388">
    <property type="entry name" value="WH-like_DNA-bd_sf"/>
</dbReference>